<feature type="domain" description="TRAP C4-dicarboxylate transport system permease DctM subunit" evidence="8">
    <location>
        <begin position="12"/>
        <end position="424"/>
    </location>
</feature>
<feature type="transmembrane region" description="Helical" evidence="7">
    <location>
        <begin position="141"/>
        <end position="168"/>
    </location>
</feature>
<proteinExistence type="inferred from homology"/>
<dbReference type="Proteomes" id="UP001596501">
    <property type="component" value="Unassembled WGS sequence"/>
</dbReference>
<keyword evidence="3 7" id="KW-0997">Cell inner membrane</keyword>
<dbReference type="EMBL" id="JBHTCA010000005">
    <property type="protein sequence ID" value="MFC7408990.1"/>
    <property type="molecule type" value="Genomic_DNA"/>
</dbReference>
<dbReference type="NCBIfam" id="TIGR00786">
    <property type="entry name" value="dctM"/>
    <property type="match status" value="1"/>
</dbReference>
<keyword evidence="4 7" id="KW-0812">Transmembrane</keyword>
<feature type="transmembrane region" description="Helical" evidence="7">
    <location>
        <begin position="279"/>
        <end position="300"/>
    </location>
</feature>
<keyword evidence="7" id="KW-0813">Transport</keyword>
<evidence type="ECO:0000256" key="3">
    <source>
        <dbReference type="ARBA" id="ARBA00022519"/>
    </source>
</evidence>
<dbReference type="RefSeq" id="WP_382222063.1">
    <property type="nucleotide sequence ID" value="NZ_JBHTCA010000005.1"/>
</dbReference>
<feature type="transmembrane region" description="Helical" evidence="7">
    <location>
        <begin position="366"/>
        <end position="388"/>
    </location>
</feature>
<evidence type="ECO:0000256" key="4">
    <source>
        <dbReference type="ARBA" id="ARBA00022692"/>
    </source>
</evidence>
<evidence type="ECO:0000256" key="7">
    <source>
        <dbReference type="RuleBase" id="RU369079"/>
    </source>
</evidence>
<keyword evidence="6 7" id="KW-0472">Membrane</keyword>
<comment type="subunit">
    <text evidence="7">The complex comprises the extracytoplasmic solute receptor protein and the two transmembrane proteins.</text>
</comment>
<comment type="function">
    <text evidence="7">Part of the tripartite ATP-independent periplasmic (TRAP) transport system.</text>
</comment>
<dbReference type="PANTHER" id="PTHR33362">
    <property type="entry name" value="SIALIC ACID TRAP TRANSPORTER PERMEASE PROTEIN SIAT-RELATED"/>
    <property type="match status" value="1"/>
</dbReference>
<evidence type="ECO:0000256" key="6">
    <source>
        <dbReference type="ARBA" id="ARBA00023136"/>
    </source>
</evidence>
<dbReference type="Pfam" id="PF06808">
    <property type="entry name" value="DctM"/>
    <property type="match status" value="1"/>
</dbReference>
<feature type="transmembrane region" description="Helical" evidence="7">
    <location>
        <begin position="60"/>
        <end position="80"/>
    </location>
</feature>
<dbReference type="InterPro" id="IPR004681">
    <property type="entry name" value="TRAP_DctM"/>
</dbReference>
<dbReference type="PANTHER" id="PTHR33362:SF5">
    <property type="entry name" value="C4-DICARBOXYLATE TRAP TRANSPORTER LARGE PERMEASE PROTEIN DCTM"/>
    <property type="match status" value="1"/>
</dbReference>
<comment type="caution">
    <text evidence="9">The sequence shown here is derived from an EMBL/GenBank/DDBJ whole genome shotgun (WGS) entry which is preliminary data.</text>
</comment>
<gene>
    <name evidence="9" type="ORF">ACFQPB_08970</name>
</gene>
<name>A0ABW2QNK9_9BURK</name>
<evidence type="ECO:0000313" key="10">
    <source>
        <dbReference type="Proteomes" id="UP001596501"/>
    </source>
</evidence>
<feature type="transmembrane region" description="Helical" evidence="7">
    <location>
        <begin position="222"/>
        <end position="243"/>
    </location>
</feature>
<sequence length="434" mass="45411">MEPLTLGALVMVGMLVLVIAGLPVGLTLMGAGALGYTLLSGPTQALTQVGLVLWDNGTNFVLVAVPLFILMGQLIFRTGLADHLFTLAQRLVGGLPGGLGVSTVMASSAFGAVTGSSVAAVATMGNIAVPEMVKRGYSESLATGTVASAATLAILIPPSIPLVIYGVWSETSIGALFMAGIVPGLLLALFFAVTVMLQRRHYPARGATRAVAKPSSSLRDELHGALAVALLFVVVIGGIYIGAFTPTEASGVGVVGVVLIAVGTGRFQWQGLRLALQETVRTSASIFLVLMGGVVFSRFLVQTRLTEHMVGWVSGLAVSPMMIMLALVLLYLVLGAIMDTFGMLILTLPLVLPITKGLGYDPVWTGIFLTVLMEIAMITPPIGLNVFVLERASGIPSQRIFGGVLPFVIAALVLLVLLIWVPDIALWLPQTMQR</sequence>
<feature type="transmembrane region" description="Helical" evidence="7">
    <location>
        <begin position="174"/>
        <end position="197"/>
    </location>
</feature>
<feature type="transmembrane region" description="Helical" evidence="7">
    <location>
        <begin position="400"/>
        <end position="421"/>
    </location>
</feature>
<comment type="similarity">
    <text evidence="7">Belongs to the TRAP transporter large permease family.</text>
</comment>
<evidence type="ECO:0000256" key="5">
    <source>
        <dbReference type="ARBA" id="ARBA00022989"/>
    </source>
</evidence>
<organism evidence="9 10">
    <name type="scientific">Hydrogenophaga atypica</name>
    <dbReference type="NCBI Taxonomy" id="249409"/>
    <lineage>
        <taxon>Bacteria</taxon>
        <taxon>Pseudomonadati</taxon>
        <taxon>Pseudomonadota</taxon>
        <taxon>Betaproteobacteria</taxon>
        <taxon>Burkholderiales</taxon>
        <taxon>Comamonadaceae</taxon>
        <taxon>Hydrogenophaga</taxon>
    </lineage>
</organism>
<keyword evidence="10" id="KW-1185">Reference proteome</keyword>
<dbReference type="PIRSF" id="PIRSF006066">
    <property type="entry name" value="HI0050"/>
    <property type="match status" value="1"/>
</dbReference>
<dbReference type="InterPro" id="IPR010656">
    <property type="entry name" value="DctM"/>
</dbReference>
<evidence type="ECO:0000313" key="9">
    <source>
        <dbReference type="EMBL" id="MFC7408990.1"/>
    </source>
</evidence>
<comment type="subcellular location">
    <subcellularLocation>
        <location evidence="1 7">Cell inner membrane</location>
        <topology evidence="1 7">Multi-pass membrane protein</topology>
    </subcellularLocation>
</comment>
<feature type="transmembrane region" description="Helical" evidence="7">
    <location>
        <begin position="249"/>
        <end position="267"/>
    </location>
</feature>
<evidence type="ECO:0000259" key="8">
    <source>
        <dbReference type="Pfam" id="PF06808"/>
    </source>
</evidence>
<feature type="transmembrane region" description="Helical" evidence="7">
    <location>
        <begin position="100"/>
        <end position="129"/>
    </location>
</feature>
<evidence type="ECO:0000256" key="2">
    <source>
        <dbReference type="ARBA" id="ARBA00022475"/>
    </source>
</evidence>
<feature type="transmembrane region" description="Helical" evidence="7">
    <location>
        <begin position="6"/>
        <end position="39"/>
    </location>
</feature>
<feature type="transmembrane region" description="Helical" evidence="7">
    <location>
        <begin position="312"/>
        <end position="334"/>
    </location>
</feature>
<protein>
    <recommendedName>
        <fullName evidence="7">TRAP transporter large permease protein</fullName>
    </recommendedName>
</protein>
<keyword evidence="2" id="KW-1003">Cell membrane</keyword>
<reference evidence="10" key="1">
    <citation type="journal article" date="2019" name="Int. J. Syst. Evol. Microbiol.">
        <title>The Global Catalogue of Microorganisms (GCM) 10K type strain sequencing project: providing services to taxonomists for standard genome sequencing and annotation.</title>
        <authorList>
            <consortium name="The Broad Institute Genomics Platform"/>
            <consortium name="The Broad Institute Genome Sequencing Center for Infectious Disease"/>
            <person name="Wu L."/>
            <person name="Ma J."/>
        </authorList>
    </citation>
    <scope>NUCLEOTIDE SEQUENCE [LARGE SCALE GENOMIC DNA]</scope>
    <source>
        <strain evidence="10">CGMCC 1.12371</strain>
    </source>
</reference>
<evidence type="ECO:0000256" key="1">
    <source>
        <dbReference type="ARBA" id="ARBA00004429"/>
    </source>
</evidence>
<keyword evidence="5 7" id="KW-1133">Transmembrane helix</keyword>
<accession>A0ABW2QNK9</accession>